<keyword evidence="2" id="KW-1185">Reference proteome</keyword>
<accession>A0A7W7IPG8</accession>
<reference evidence="1 2" key="1">
    <citation type="submission" date="2020-08" db="EMBL/GenBank/DDBJ databases">
        <title>Functional genomics of gut bacteria from endangered species of beetles.</title>
        <authorList>
            <person name="Carlos-Shanley C."/>
        </authorList>
    </citation>
    <scope>NUCLEOTIDE SEQUENCE [LARGE SCALE GENOMIC DNA]</scope>
    <source>
        <strain evidence="1 2">S00123</strain>
    </source>
</reference>
<name>A0A7W7IPG8_9CAUL</name>
<gene>
    <name evidence="1" type="ORF">HNP32_001874</name>
</gene>
<protein>
    <submittedName>
        <fullName evidence="1">Uncharacterized protein</fullName>
    </submittedName>
</protein>
<sequence>MNAGISKLTQPTSAIILIGDSETETPAQRENRSNFVRSSTLIDVVSYRRILFAARGDTGFTARGPGILADTFRELSAQTDV</sequence>
<organism evidence="1 2">
    <name type="scientific">Brevundimonas bullata</name>
    <dbReference type="NCBI Taxonomy" id="13160"/>
    <lineage>
        <taxon>Bacteria</taxon>
        <taxon>Pseudomonadati</taxon>
        <taxon>Pseudomonadota</taxon>
        <taxon>Alphaproteobacteria</taxon>
        <taxon>Caulobacterales</taxon>
        <taxon>Caulobacteraceae</taxon>
        <taxon>Brevundimonas</taxon>
    </lineage>
</organism>
<dbReference type="AlphaFoldDB" id="A0A7W7IPG8"/>
<comment type="caution">
    <text evidence="1">The sequence shown here is derived from an EMBL/GenBank/DDBJ whole genome shotgun (WGS) entry which is preliminary data.</text>
</comment>
<dbReference type="Proteomes" id="UP000539957">
    <property type="component" value="Unassembled WGS sequence"/>
</dbReference>
<evidence type="ECO:0000313" key="2">
    <source>
        <dbReference type="Proteomes" id="UP000539957"/>
    </source>
</evidence>
<proteinExistence type="predicted"/>
<evidence type="ECO:0000313" key="1">
    <source>
        <dbReference type="EMBL" id="MBB4798130.1"/>
    </source>
</evidence>
<dbReference type="RefSeq" id="WP_184269362.1">
    <property type="nucleotide sequence ID" value="NZ_JACHKY010000003.1"/>
</dbReference>
<dbReference type="EMBL" id="JACHKY010000003">
    <property type="protein sequence ID" value="MBB4798130.1"/>
    <property type="molecule type" value="Genomic_DNA"/>
</dbReference>